<sequence>MFTRSLGLSFCSLLLPDDSQWRKSSQILKNIAPWLYMIPELFKDWTFPFIVEATRTSALPLWHRPTATEE</sequence>
<organism evidence="1 2">
    <name type="scientific">Lentinula edodes</name>
    <name type="common">Shiitake mushroom</name>
    <name type="synonym">Lentinus edodes</name>
    <dbReference type="NCBI Taxonomy" id="5353"/>
    <lineage>
        <taxon>Eukaryota</taxon>
        <taxon>Fungi</taxon>
        <taxon>Dikarya</taxon>
        <taxon>Basidiomycota</taxon>
        <taxon>Agaricomycotina</taxon>
        <taxon>Agaricomycetes</taxon>
        <taxon>Agaricomycetidae</taxon>
        <taxon>Agaricales</taxon>
        <taxon>Marasmiineae</taxon>
        <taxon>Omphalotaceae</taxon>
        <taxon>Lentinula</taxon>
    </lineage>
</organism>
<name>A0A1Q3E9L3_LENED</name>
<dbReference type="AlphaFoldDB" id="A0A1Q3E9L3"/>
<accession>A0A1Q3E9L3</accession>
<proteinExistence type="predicted"/>
<comment type="caution">
    <text evidence="1">The sequence shown here is derived from an EMBL/GenBank/DDBJ whole genome shotgun (WGS) entry which is preliminary data.</text>
</comment>
<reference evidence="1 2" key="1">
    <citation type="submission" date="2016-08" db="EMBL/GenBank/DDBJ databases">
        <authorList>
            <consortium name="Lentinula edodes genome sequencing consortium"/>
            <person name="Sakamoto Y."/>
            <person name="Nakade K."/>
            <person name="Sato S."/>
            <person name="Yoshida Y."/>
            <person name="Miyazaki K."/>
            <person name="Natsume S."/>
            <person name="Konno N."/>
        </authorList>
    </citation>
    <scope>NUCLEOTIDE SEQUENCE [LARGE SCALE GENOMIC DNA]</scope>
    <source>
        <strain evidence="1 2">NBRC 111202</strain>
    </source>
</reference>
<evidence type="ECO:0000313" key="1">
    <source>
        <dbReference type="EMBL" id="GAW03819.1"/>
    </source>
</evidence>
<reference evidence="1 2" key="2">
    <citation type="submission" date="2017-02" db="EMBL/GenBank/DDBJ databases">
        <title>A genome survey and senescence transcriptome analysis in Lentinula edodes.</title>
        <authorList>
            <person name="Sakamoto Y."/>
            <person name="Nakade K."/>
            <person name="Sato S."/>
            <person name="Yoshida Y."/>
            <person name="Miyazaki K."/>
            <person name="Natsume S."/>
            <person name="Konno N."/>
        </authorList>
    </citation>
    <scope>NUCLEOTIDE SEQUENCE [LARGE SCALE GENOMIC DNA]</scope>
    <source>
        <strain evidence="1 2">NBRC 111202</strain>
    </source>
</reference>
<keyword evidence="2" id="KW-1185">Reference proteome</keyword>
<dbReference type="EMBL" id="BDGU01000159">
    <property type="protein sequence ID" value="GAW03819.1"/>
    <property type="molecule type" value="Genomic_DNA"/>
</dbReference>
<dbReference type="Proteomes" id="UP000188533">
    <property type="component" value="Unassembled WGS sequence"/>
</dbReference>
<gene>
    <name evidence="1" type="ORF">LENED_005571</name>
</gene>
<protein>
    <submittedName>
        <fullName evidence="1">Uncharacterized protein</fullName>
    </submittedName>
</protein>
<evidence type="ECO:0000313" key="2">
    <source>
        <dbReference type="Proteomes" id="UP000188533"/>
    </source>
</evidence>